<dbReference type="Pfam" id="PF13578">
    <property type="entry name" value="Methyltransf_24"/>
    <property type="match status" value="1"/>
</dbReference>
<comment type="caution">
    <text evidence="1">The sequence shown here is derived from an EMBL/GenBank/DDBJ whole genome shotgun (WGS) entry which is preliminary data.</text>
</comment>
<proteinExistence type="predicted"/>
<evidence type="ECO:0000313" key="2">
    <source>
        <dbReference type="Proteomes" id="UP001221208"/>
    </source>
</evidence>
<dbReference type="GO" id="GO:0032259">
    <property type="term" value="P:methylation"/>
    <property type="evidence" value="ECO:0007669"/>
    <property type="project" value="UniProtKB-KW"/>
</dbReference>
<evidence type="ECO:0000313" key="1">
    <source>
        <dbReference type="EMBL" id="MDC8756939.1"/>
    </source>
</evidence>
<gene>
    <name evidence="1" type="ORF">OIK44_04975</name>
</gene>
<keyword evidence="1" id="KW-0489">Methyltransferase</keyword>
<dbReference type="PANTHER" id="PTHR37909">
    <property type="entry name" value="S-ADENOSYL-L-METHIONINE-DEPENDENT METHYLTRANSFERASES SUPERFAMILY PROTEIN"/>
    <property type="match status" value="1"/>
</dbReference>
<dbReference type="Gene3D" id="3.40.50.150">
    <property type="entry name" value="Vaccinia Virus protein VP39"/>
    <property type="match status" value="1"/>
</dbReference>
<protein>
    <submittedName>
        <fullName evidence="1">Class I SAM-dependent methyltransferase</fullName>
    </submittedName>
</protein>
<name>A0ABT5JW25_9BURK</name>
<dbReference type="RefSeq" id="WP_273669595.1">
    <property type="nucleotide sequence ID" value="NZ_JAQQXR010000001.1"/>
</dbReference>
<keyword evidence="2" id="KW-1185">Reference proteome</keyword>
<dbReference type="Proteomes" id="UP001221208">
    <property type="component" value="Unassembled WGS sequence"/>
</dbReference>
<dbReference type="InterPro" id="IPR029063">
    <property type="entry name" value="SAM-dependent_MTases_sf"/>
</dbReference>
<keyword evidence="1" id="KW-0808">Transferase</keyword>
<organism evidence="1 2">
    <name type="scientific">Janthinobacterium fluminis</name>
    <dbReference type="NCBI Taxonomy" id="2987524"/>
    <lineage>
        <taxon>Bacteria</taxon>
        <taxon>Pseudomonadati</taxon>
        <taxon>Pseudomonadota</taxon>
        <taxon>Betaproteobacteria</taxon>
        <taxon>Burkholderiales</taxon>
        <taxon>Oxalobacteraceae</taxon>
        <taxon>Janthinobacterium</taxon>
    </lineage>
</organism>
<dbReference type="SUPFAM" id="SSF53335">
    <property type="entry name" value="S-adenosyl-L-methionine-dependent methyltransferases"/>
    <property type="match status" value="1"/>
</dbReference>
<accession>A0ABT5JW25</accession>
<dbReference type="PANTHER" id="PTHR37909:SF1">
    <property type="entry name" value="S-ADENOSYL-L-METHIONINE-DEPENDENT METHYLTRANSFERASES SUPERFAMILY PROTEIN"/>
    <property type="match status" value="1"/>
</dbReference>
<sequence length="195" mass="21852">MMDTRWNDTSVASISCREQLPFLLNHLGLCGIAVEVGVEWGQFSDHILRYWHGRLLYSVDPWSTQPLHLYNDLCNVPAQEQETRFRYASALLGSYGPRSSILRACSVQASQGFPNASIDCVYLDGNHAYQSVMADLANWYSKVRPGGLMCGHDYVDGVGDAVYGVKSAVDFFFSGLRRRVHATQEPVAKSWLVRV</sequence>
<dbReference type="EMBL" id="JAQQXR010000001">
    <property type="protein sequence ID" value="MDC8756939.1"/>
    <property type="molecule type" value="Genomic_DNA"/>
</dbReference>
<reference evidence="1 2" key="1">
    <citation type="submission" date="2022-10" db="EMBL/GenBank/DDBJ databases">
        <title>Janthinobacterium sp. hw3 Genome sequencing.</title>
        <authorList>
            <person name="Park S."/>
        </authorList>
    </citation>
    <scope>NUCLEOTIDE SEQUENCE [LARGE SCALE GENOMIC DNA]</scope>
    <source>
        <strain evidence="2">hw3</strain>
    </source>
</reference>
<dbReference type="GO" id="GO:0008168">
    <property type="term" value="F:methyltransferase activity"/>
    <property type="evidence" value="ECO:0007669"/>
    <property type="project" value="UniProtKB-KW"/>
</dbReference>